<evidence type="ECO:0000256" key="4">
    <source>
        <dbReference type="ARBA" id="ARBA00022827"/>
    </source>
</evidence>
<keyword evidence="3" id="KW-0819">tRNA processing</keyword>
<dbReference type="Pfam" id="PF01134">
    <property type="entry name" value="GIDA"/>
    <property type="match status" value="1"/>
</dbReference>
<dbReference type="AlphaFoldDB" id="A0AAW3RGN7"/>
<dbReference type="InterPro" id="IPR002218">
    <property type="entry name" value="MnmG-rel"/>
</dbReference>
<reference evidence="7 8" key="1">
    <citation type="submission" date="2016-03" db="EMBL/GenBank/DDBJ databases">
        <title>Comparative genomics of 54 Lactobacillus plantarum strains reveals genomic uncoupling from niche constraints.</title>
        <authorList>
            <person name="Martino M.E."/>
        </authorList>
    </citation>
    <scope>NUCLEOTIDE SEQUENCE [LARGE SCALE GENOMIC DNA]</scope>
    <source>
        <strain evidence="7 8">NAB2</strain>
    </source>
</reference>
<keyword evidence="2" id="KW-0285">Flavoprotein</keyword>
<comment type="cofactor">
    <cofactor evidence="1">
        <name>FAD</name>
        <dbReference type="ChEBI" id="CHEBI:57692"/>
    </cofactor>
</comment>
<gene>
    <name evidence="7" type="ORF">NAB2_1745</name>
</gene>
<evidence type="ECO:0000256" key="3">
    <source>
        <dbReference type="ARBA" id="ARBA00022694"/>
    </source>
</evidence>
<dbReference type="PANTHER" id="PTHR11806:SF2">
    <property type="entry name" value="METHYLENETETRAHYDROFOLATE--TRNA-(URACIL-5-)-METHYLTRANSFERASE TRMFO"/>
    <property type="match status" value="1"/>
</dbReference>
<dbReference type="GO" id="GO:0030488">
    <property type="term" value="P:tRNA methylation"/>
    <property type="evidence" value="ECO:0007669"/>
    <property type="project" value="TreeGrafter"/>
</dbReference>
<dbReference type="Gene3D" id="3.50.50.60">
    <property type="entry name" value="FAD/NAD(P)-binding domain"/>
    <property type="match status" value="1"/>
</dbReference>
<dbReference type="InterPro" id="IPR036291">
    <property type="entry name" value="NAD(P)-bd_dom_sf"/>
</dbReference>
<evidence type="ECO:0000256" key="5">
    <source>
        <dbReference type="ARBA" id="ARBA00023027"/>
    </source>
</evidence>
<dbReference type="EMBL" id="LUXO01000028">
    <property type="protein sequence ID" value="KZV02909.1"/>
    <property type="molecule type" value="Genomic_DNA"/>
</dbReference>
<dbReference type="InterPro" id="IPR036188">
    <property type="entry name" value="FAD/NAD-bd_sf"/>
</dbReference>
<keyword evidence="4" id="KW-0274">FAD</keyword>
<keyword evidence="5" id="KW-0520">NAD</keyword>
<evidence type="ECO:0000259" key="6">
    <source>
        <dbReference type="Pfam" id="PF01134"/>
    </source>
</evidence>
<dbReference type="PANTHER" id="PTHR11806">
    <property type="entry name" value="GLUCOSE INHIBITED DIVISION PROTEIN A"/>
    <property type="match status" value="1"/>
</dbReference>
<dbReference type="GO" id="GO:0002098">
    <property type="term" value="P:tRNA wobble uridine modification"/>
    <property type="evidence" value="ECO:0007669"/>
    <property type="project" value="TreeGrafter"/>
</dbReference>
<comment type="caution">
    <text evidence="7">The sequence shown here is derived from an EMBL/GenBank/DDBJ whole genome shotgun (WGS) entry which is preliminary data.</text>
</comment>
<dbReference type="GO" id="GO:0005829">
    <property type="term" value="C:cytosol"/>
    <property type="evidence" value="ECO:0007669"/>
    <property type="project" value="TreeGrafter"/>
</dbReference>
<evidence type="ECO:0000256" key="1">
    <source>
        <dbReference type="ARBA" id="ARBA00001974"/>
    </source>
</evidence>
<dbReference type="SUPFAM" id="SSF51735">
    <property type="entry name" value="NAD(P)-binding Rossmann-fold domains"/>
    <property type="match status" value="1"/>
</dbReference>
<feature type="domain" description="MnmG N-terminal" evidence="6">
    <location>
        <begin position="7"/>
        <end position="138"/>
    </location>
</feature>
<dbReference type="GO" id="GO:0050660">
    <property type="term" value="F:flavin adenine dinucleotide binding"/>
    <property type="evidence" value="ECO:0007669"/>
    <property type="project" value="InterPro"/>
</dbReference>
<sequence length="166" mass="17625">MASIPTVNVIGAGLAGSEAAWHIANMGVNVRLYEMRPSKMTPAHHTAQFAELVCTNSLRANQLANAAGLLKAEMRQMDSIVMQAAEHHAVPAGGALAVDRDTFSAEITAAITALPNVEIINEEITSLPDGITVVATGPLTAASLAKSIQAFNDEDDLHFLMRPHRF</sequence>
<protein>
    <submittedName>
        <fullName evidence="7">tRNA:mU-54 MTase gid</fullName>
    </submittedName>
</protein>
<organism evidence="7 8">
    <name type="scientific">Lactiplantibacillus plantarum</name>
    <name type="common">Lactobacillus plantarum</name>
    <dbReference type="NCBI Taxonomy" id="1590"/>
    <lineage>
        <taxon>Bacteria</taxon>
        <taxon>Bacillati</taxon>
        <taxon>Bacillota</taxon>
        <taxon>Bacilli</taxon>
        <taxon>Lactobacillales</taxon>
        <taxon>Lactobacillaceae</taxon>
        <taxon>Lactiplantibacillus</taxon>
    </lineage>
</organism>
<evidence type="ECO:0000313" key="7">
    <source>
        <dbReference type="EMBL" id="KZV02909.1"/>
    </source>
</evidence>
<proteinExistence type="predicted"/>
<evidence type="ECO:0000313" key="8">
    <source>
        <dbReference type="Proteomes" id="UP000076872"/>
    </source>
</evidence>
<dbReference type="Proteomes" id="UP000076872">
    <property type="component" value="Unassembled WGS sequence"/>
</dbReference>
<accession>A0AAW3RGN7</accession>
<evidence type="ECO:0000256" key="2">
    <source>
        <dbReference type="ARBA" id="ARBA00022630"/>
    </source>
</evidence>
<dbReference type="InterPro" id="IPR040131">
    <property type="entry name" value="MnmG_N"/>
</dbReference>
<name>A0AAW3RGN7_LACPN</name>